<evidence type="ECO:0000256" key="1">
    <source>
        <dbReference type="ARBA" id="ARBA00009778"/>
    </source>
</evidence>
<comment type="similarity">
    <text evidence="1">Belongs to the ICR family.</text>
</comment>
<comment type="caution">
    <text evidence="5">The sequence shown here is derived from an EMBL/GenBank/DDBJ whole genome shotgun (WGS) entry which is preliminary data.</text>
</comment>
<reference evidence="5 6" key="1">
    <citation type="journal article" date="2023" name="Plants (Basel)">
        <title>Bridging the Gap: Combining Genomics and Transcriptomics Approaches to Understand Stylosanthes scabra, an Orphan Legume from the Brazilian Caatinga.</title>
        <authorList>
            <person name="Ferreira-Neto J.R.C."/>
            <person name="da Silva M.D."/>
            <person name="Binneck E."/>
            <person name="de Melo N.F."/>
            <person name="da Silva R.H."/>
            <person name="de Melo A.L.T.M."/>
            <person name="Pandolfi V."/>
            <person name="Bustamante F.O."/>
            <person name="Brasileiro-Vidal A.C."/>
            <person name="Benko-Iseppon A.M."/>
        </authorList>
    </citation>
    <scope>NUCLEOTIDE SEQUENCE [LARGE SCALE GENOMIC DNA]</scope>
    <source>
        <tissue evidence="5">Leaves</tissue>
    </source>
</reference>
<feature type="region of interest" description="Disordered" evidence="4">
    <location>
        <begin position="1"/>
        <end position="79"/>
    </location>
</feature>
<feature type="compositionally biased region" description="Polar residues" evidence="4">
    <location>
        <begin position="1"/>
        <end position="19"/>
    </location>
</feature>
<name>A0ABU6RKW4_9FABA</name>
<evidence type="ECO:0000256" key="3">
    <source>
        <dbReference type="SAM" id="Coils"/>
    </source>
</evidence>
<dbReference type="InterPro" id="IPR029688">
    <property type="entry name" value="ICR"/>
</dbReference>
<evidence type="ECO:0000313" key="6">
    <source>
        <dbReference type="Proteomes" id="UP001341840"/>
    </source>
</evidence>
<evidence type="ECO:0000313" key="5">
    <source>
        <dbReference type="EMBL" id="MED6124595.1"/>
    </source>
</evidence>
<evidence type="ECO:0000256" key="4">
    <source>
        <dbReference type="SAM" id="MobiDB-lite"/>
    </source>
</evidence>
<feature type="coiled-coil region" evidence="3">
    <location>
        <begin position="481"/>
        <end position="525"/>
    </location>
</feature>
<feature type="coiled-coil region" evidence="3">
    <location>
        <begin position="226"/>
        <end position="253"/>
    </location>
</feature>
<evidence type="ECO:0000256" key="2">
    <source>
        <dbReference type="ARBA" id="ARBA00023054"/>
    </source>
</evidence>
<feature type="coiled-coil region" evidence="3">
    <location>
        <begin position="298"/>
        <end position="449"/>
    </location>
</feature>
<dbReference type="Proteomes" id="UP001341840">
    <property type="component" value="Unassembled WGS sequence"/>
</dbReference>
<feature type="compositionally biased region" description="Polar residues" evidence="4">
    <location>
        <begin position="38"/>
        <end position="47"/>
    </location>
</feature>
<keyword evidence="2 3" id="KW-0175">Coiled coil</keyword>
<gene>
    <name evidence="5" type="ORF">PIB30_060362</name>
</gene>
<feature type="compositionally biased region" description="Basic and acidic residues" evidence="4">
    <location>
        <begin position="49"/>
        <end position="78"/>
    </location>
</feature>
<accession>A0ABU6RKW4</accession>
<dbReference type="PANTHER" id="PTHR34224">
    <property type="entry name" value="INTERACTOR OF CONSTITUTIVE ACTIVE ROPS 2, CHLOROPLASTIC-RELATED"/>
    <property type="match status" value="1"/>
</dbReference>
<evidence type="ECO:0008006" key="7">
    <source>
        <dbReference type="Google" id="ProtNLM"/>
    </source>
</evidence>
<dbReference type="EMBL" id="JASCZI010030741">
    <property type="protein sequence ID" value="MED6124595.1"/>
    <property type="molecule type" value="Genomic_DNA"/>
</dbReference>
<protein>
    <recommendedName>
        <fullName evidence="7">Interactor of constitutive active ROPs 3</fullName>
    </recommendedName>
</protein>
<keyword evidence="6" id="KW-1185">Reference proteome</keyword>
<sequence>MQMQTPKTRNGSSEVSQKVSPRGSMRHQLRPSALHIDSASTLNQVHRTTSKDRSPKLIERRSPRSPAPERKRPSRIPELESQVSHLREDLKKVREQLRLSESCKKQAQQEAEDSKQKLFALSLKLEESQQQVLKLTAANLEEHQGAWQSNLENSLTSSMIEIQKLKDQLELVANCENSQSQIHFAESSDLELLNLKQNLAESFCIVKNMKNQIKDCKVSSQAEPLVDETLRKLEAAKRTVEFLRADAAKSATEIDQSRTRVNSLESHVSKLASGIISSKIIHNVNLLDDHNHKHEEGANHIGSEIQHLESEVERLRSAMETAETKYHEEQIRSTVHIRKAIELMEQMKLESSQRESQLEGEVRRKKAEIEDLKANLMDKETELQCILEENEKLNAKLEMNLSSQRKHENELEMEIQRLNECVDEMKAKLMDKETTLESLSEENQVLKNMEFNKVLSESVAAEIEAAKAMERVAAVKLGIAMEEADRSNQKAARVTEQLEAAQALKSEMEAELRRVKIQCDQWRKAAETAASLLSTGKDKLSERSLSLDNKYNIPLMNNNNKYEPYCDDIIIDYDDDDDDDFHRKKYGNMLKKIGILWKKPQK</sequence>
<organism evidence="5 6">
    <name type="scientific">Stylosanthes scabra</name>
    <dbReference type="NCBI Taxonomy" id="79078"/>
    <lineage>
        <taxon>Eukaryota</taxon>
        <taxon>Viridiplantae</taxon>
        <taxon>Streptophyta</taxon>
        <taxon>Embryophyta</taxon>
        <taxon>Tracheophyta</taxon>
        <taxon>Spermatophyta</taxon>
        <taxon>Magnoliopsida</taxon>
        <taxon>eudicotyledons</taxon>
        <taxon>Gunneridae</taxon>
        <taxon>Pentapetalae</taxon>
        <taxon>rosids</taxon>
        <taxon>fabids</taxon>
        <taxon>Fabales</taxon>
        <taxon>Fabaceae</taxon>
        <taxon>Papilionoideae</taxon>
        <taxon>50 kb inversion clade</taxon>
        <taxon>dalbergioids sensu lato</taxon>
        <taxon>Dalbergieae</taxon>
        <taxon>Pterocarpus clade</taxon>
        <taxon>Stylosanthes</taxon>
    </lineage>
</organism>
<proteinExistence type="inferred from homology"/>
<dbReference type="PANTHER" id="PTHR34224:SF18">
    <property type="entry name" value="INTERACTOR OF CONSTITUTIVE ACTIVE ROPS 3"/>
    <property type="match status" value="1"/>
</dbReference>